<evidence type="ECO:0008006" key="3">
    <source>
        <dbReference type="Google" id="ProtNLM"/>
    </source>
</evidence>
<dbReference type="Proteomes" id="UP001160148">
    <property type="component" value="Unassembled WGS sequence"/>
</dbReference>
<name>A0AAV0X634_9HEMI</name>
<evidence type="ECO:0000313" key="1">
    <source>
        <dbReference type="EMBL" id="CAI6363653.1"/>
    </source>
</evidence>
<proteinExistence type="predicted"/>
<protein>
    <recommendedName>
        <fullName evidence="3">Biogenesis of lysosome-related organelles complex 1 subunit 5</fullName>
    </recommendedName>
</protein>
<reference evidence="1 2" key="1">
    <citation type="submission" date="2023-01" db="EMBL/GenBank/DDBJ databases">
        <authorList>
            <person name="Whitehead M."/>
        </authorList>
    </citation>
    <scope>NUCLEOTIDE SEQUENCE [LARGE SCALE GENOMIC DNA]</scope>
</reference>
<dbReference type="AlphaFoldDB" id="A0AAV0X634"/>
<comment type="caution">
    <text evidence="1">The sequence shown here is derived from an EMBL/GenBank/DDBJ whole genome shotgun (WGS) entry which is preliminary data.</text>
</comment>
<keyword evidence="2" id="KW-1185">Reference proteome</keyword>
<organism evidence="1 2">
    <name type="scientific">Macrosiphum euphorbiae</name>
    <name type="common">potato aphid</name>
    <dbReference type="NCBI Taxonomy" id="13131"/>
    <lineage>
        <taxon>Eukaryota</taxon>
        <taxon>Metazoa</taxon>
        <taxon>Ecdysozoa</taxon>
        <taxon>Arthropoda</taxon>
        <taxon>Hexapoda</taxon>
        <taxon>Insecta</taxon>
        <taxon>Pterygota</taxon>
        <taxon>Neoptera</taxon>
        <taxon>Paraneoptera</taxon>
        <taxon>Hemiptera</taxon>
        <taxon>Sternorrhyncha</taxon>
        <taxon>Aphidomorpha</taxon>
        <taxon>Aphidoidea</taxon>
        <taxon>Aphididae</taxon>
        <taxon>Macrosiphini</taxon>
        <taxon>Macrosiphum</taxon>
    </lineage>
</organism>
<evidence type="ECO:0000313" key="2">
    <source>
        <dbReference type="Proteomes" id="UP001160148"/>
    </source>
</evidence>
<gene>
    <name evidence="1" type="ORF">MEUPH1_LOCUS18567</name>
</gene>
<accession>A0AAV0X634</accession>
<sequence length="195" mass="23263">MNSIIKYHNEETKEKIQFYNDNIIRPLELKLEKCISLVDYEKNKIDNINTSVIEFVPEFKEKIEDVNSQIEQLDKTISVQYGTVASLEEDYKTIQLNVIRQTEINSIKAKKFIDSFGAISNYWMKMLNVVELREKNKLLDSKVFQKRYEIKKKREECLKREKGLISQLDELKELVRQQVAYNKRLSQQYNQLTNK</sequence>
<dbReference type="EMBL" id="CARXXK010000003">
    <property type="protein sequence ID" value="CAI6363653.1"/>
    <property type="molecule type" value="Genomic_DNA"/>
</dbReference>